<keyword evidence="1" id="KW-0472">Membrane</keyword>
<evidence type="ECO:0000313" key="2">
    <source>
        <dbReference type="EMBL" id="CAH1416491.1"/>
    </source>
</evidence>
<dbReference type="AlphaFoldDB" id="A0AAU9LT70"/>
<keyword evidence="3" id="KW-1185">Reference proteome</keyword>
<sequence length="119" mass="13878">MVLLLPSQLLATKTYCVNVVNNQISGLQRPRRTQADISFGAVILWYKSKVDELNRENMDLFKDNMILSKKNMELEKGNICLQNKLMKLKVIEKKEIDMFMVRVMFGIVLVSIFIYFIIT</sequence>
<keyword evidence="1" id="KW-0812">Transmembrane</keyword>
<protein>
    <recommendedName>
        <fullName evidence="4">Coiled-coil domain-containing protein 167</fullName>
    </recommendedName>
</protein>
<proteinExistence type="predicted"/>
<comment type="caution">
    <text evidence="2">The sequence shown here is derived from an EMBL/GenBank/DDBJ whole genome shotgun (WGS) entry which is preliminary data.</text>
</comment>
<gene>
    <name evidence="2" type="ORF">LVIROSA_LOCUS4253</name>
</gene>
<evidence type="ECO:0008006" key="4">
    <source>
        <dbReference type="Google" id="ProtNLM"/>
    </source>
</evidence>
<name>A0AAU9LT70_9ASTR</name>
<organism evidence="2 3">
    <name type="scientific">Lactuca virosa</name>
    <dbReference type="NCBI Taxonomy" id="75947"/>
    <lineage>
        <taxon>Eukaryota</taxon>
        <taxon>Viridiplantae</taxon>
        <taxon>Streptophyta</taxon>
        <taxon>Embryophyta</taxon>
        <taxon>Tracheophyta</taxon>
        <taxon>Spermatophyta</taxon>
        <taxon>Magnoliopsida</taxon>
        <taxon>eudicotyledons</taxon>
        <taxon>Gunneridae</taxon>
        <taxon>Pentapetalae</taxon>
        <taxon>asterids</taxon>
        <taxon>campanulids</taxon>
        <taxon>Asterales</taxon>
        <taxon>Asteraceae</taxon>
        <taxon>Cichorioideae</taxon>
        <taxon>Cichorieae</taxon>
        <taxon>Lactucinae</taxon>
        <taxon>Lactuca</taxon>
    </lineage>
</organism>
<keyword evidence="1" id="KW-1133">Transmembrane helix</keyword>
<evidence type="ECO:0000313" key="3">
    <source>
        <dbReference type="Proteomes" id="UP001157418"/>
    </source>
</evidence>
<dbReference type="Proteomes" id="UP001157418">
    <property type="component" value="Unassembled WGS sequence"/>
</dbReference>
<dbReference type="EMBL" id="CAKMRJ010000002">
    <property type="protein sequence ID" value="CAH1416491.1"/>
    <property type="molecule type" value="Genomic_DNA"/>
</dbReference>
<reference evidence="2 3" key="1">
    <citation type="submission" date="2022-01" db="EMBL/GenBank/DDBJ databases">
        <authorList>
            <person name="Xiong W."/>
            <person name="Schranz E."/>
        </authorList>
    </citation>
    <scope>NUCLEOTIDE SEQUENCE [LARGE SCALE GENOMIC DNA]</scope>
</reference>
<feature type="transmembrane region" description="Helical" evidence="1">
    <location>
        <begin position="99"/>
        <end position="118"/>
    </location>
</feature>
<evidence type="ECO:0000256" key="1">
    <source>
        <dbReference type="SAM" id="Phobius"/>
    </source>
</evidence>
<accession>A0AAU9LT70</accession>